<dbReference type="InterPro" id="IPR011006">
    <property type="entry name" value="CheY-like_superfamily"/>
</dbReference>
<dbReference type="Proteomes" id="UP000247523">
    <property type="component" value="Unassembled WGS sequence"/>
</dbReference>
<dbReference type="PANTHER" id="PTHR37299">
    <property type="entry name" value="TRANSCRIPTIONAL REGULATOR-RELATED"/>
    <property type="match status" value="1"/>
</dbReference>
<accession>A0A318ET30</accession>
<dbReference type="RefSeq" id="WP_170123039.1">
    <property type="nucleotide sequence ID" value="NZ_QICS01000011.1"/>
</dbReference>
<evidence type="ECO:0000313" key="3">
    <source>
        <dbReference type="Proteomes" id="UP000247523"/>
    </source>
</evidence>
<comment type="caution">
    <text evidence="2">The sequence shown here is derived from an EMBL/GenBank/DDBJ whole genome shotgun (WGS) entry which is preliminary data.</text>
</comment>
<dbReference type="PROSITE" id="PS50930">
    <property type="entry name" value="HTH_LYTTR"/>
    <property type="match status" value="1"/>
</dbReference>
<dbReference type="EMBL" id="QICS01000011">
    <property type="protein sequence ID" value="PXV86829.1"/>
    <property type="molecule type" value="Genomic_DNA"/>
</dbReference>
<evidence type="ECO:0000259" key="1">
    <source>
        <dbReference type="PROSITE" id="PS50930"/>
    </source>
</evidence>
<dbReference type="AlphaFoldDB" id="A0A318ET30"/>
<protein>
    <submittedName>
        <fullName evidence="2">LytTR family two component transcriptional regulator</fullName>
    </submittedName>
</protein>
<gene>
    <name evidence="2" type="ORF">C8E03_11129</name>
</gene>
<reference evidence="2 3" key="1">
    <citation type="submission" date="2018-05" db="EMBL/GenBank/DDBJ databases">
        <title>Genomic Encyclopedia of Type Strains, Phase IV (KMG-IV): sequencing the most valuable type-strain genomes for metagenomic binning, comparative biology and taxonomic classification.</title>
        <authorList>
            <person name="Goeker M."/>
        </authorList>
    </citation>
    <scope>NUCLEOTIDE SEQUENCE [LARGE SCALE GENOMIC DNA]</scope>
    <source>
        <strain evidence="2 3">DSM 28816</strain>
    </source>
</reference>
<dbReference type="Pfam" id="PF04397">
    <property type="entry name" value="LytTR"/>
    <property type="match status" value="1"/>
</dbReference>
<dbReference type="PANTHER" id="PTHR37299:SF1">
    <property type="entry name" value="STAGE 0 SPORULATION PROTEIN A HOMOLOG"/>
    <property type="match status" value="1"/>
</dbReference>
<dbReference type="GO" id="GO:0003677">
    <property type="term" value="F:DNA binding"/>
    <property type="evidence" value="ECO:0007669"/>
    <property type="project" value="InterPro"/>
</dbReference>
<dbReference type="InterPro" id="IPR046947">
    <property type="entry name" value="LytR-like"/>
</dbReference>
<dbReference type="InterPro" id="IPR007492">
    <property type="entry name" value="LytTR_DNA-bd_dom"/>
</dbReference>
<organism evidence="2 3">
    <name type="scientific">Lachnotalea glycerini</name>
    <dbReference type="NCBI Taxonomy" id="1763509"/>
    <lineage>
        <taxon>Bacteria</taxon>
        <taxon>Bacillati</taxon>
        <taxon>Bacillota</taxon>
        <taxon>Clostridia</taxon>
        <taxon>Lachnospirales</taxon>
        <taxon>Lachnospiraceae</taxon>
        <taxon>Lachnotalea</taxon>
    </lineage>
</organism>
<evidence type="ECO:0000313" key="2">
    <source>
        <dbReference type="EMBL" id="PXV86829.1"/>
    </source>
</evidence>
<dbReference type="SUPFAM" id="SSF52172">
    <property type="entry name" value="CheY-like"/>
    <property type="match status" value="1"/>
</dbReference>
<dbReference type="Gene3D" id="2.40.50.1020">
    <property type="entry name" value="LytTr DNA-binding domain"/>
    <property type="match status" value="1"/>
</dbReference>
<proteinExistence type="predicted"/>
<dbReference type="SMART" id="SM00850">
    <property type="entry name" value="LytTR"/>
    <property type="match status" value="1"/>
</dbReference>
<name>A0A318ET30_9FIRM</name>
<feature type="domain" description="HTH LytTR-type" evidence="1">
    <location>
        <begin position="134"/>
        <end position="241"/>
    </location>
</feature>
<sequence length="241" mass="28665">MLKITVISQEICVNDKLKQTLQDDNIVIDEYCNNSVFLSNAQIRQKSDIILWDIDFYNYYSVVISNIYQKQNHPFVIILLLSSKDKRKEWLKKNSILYITIPIQVNELENLIQTRSVKEKINSSKKKLTFNSKIAAYKEEKIFLIDLSNIYFFSSEEGKTIIITKEDEIFTCNHTLKYWDDRLTANNFFFKCHRCFIINVNYIEQITPWYNNTLQAILINSKFTIPISRNYIKDFKEFIGM</sequence>
<dbReference type="GO" id="GO:0000156">
    <property type="term" value="F:phosphorelay response regulator activity"/>
    <property type="evidence" value="ECO:0007669"/>
    <property type="project" value="InterPro"/>
</dbReference>